<name>A0A1S2VDJ8_9BACT</name>
<accession>A0A1S2VDJ8</accession>
<organism evidence="1 2">
    <name type="scientific">Arsenicibacter rosenii</name>
    <dbReference type="NCBI Taxonomy" id="1750698"/>
    <lineage>
        <taxon>Bacteria</taxon>
        <taxon>Pseudomonadati</taxon>
        <taxon>Bacteroidota</taxon>
        <taxon>Cytophagia</taxon>
        <taxon>Cytophagales</taxon>
        <taxon>Spirosomataceae</taxon>
        <taxon>Arsenicibacter</taxon>
    </lineage>
</organism>
<comment type="caution">
    <text evidence="1">The sequence shown here is derived from an EMBL/GenBank/DDBJ whole genome shotgun (WGS) entry which is preliminary data.</text>
</comment>
<dbReference type="OrthoDB" id="959765at2"/>
<dbReference type="AlphaFoldDB" id="A0A1S2VDJ8"/>
<evidence type="ECO:0000313" key="1">
    <source>
        <dbReference type="EMBL" id="OIN56783.1"/>
    </source>
</evidence>
<keyword evidence="2" id="KW-1185">Reference proteome</keyword>
<proteinExistence type="predicted"/>
<evidence type="ECO:0000313" key="2">
    <source>
        <dbReference type="Proteomes" id="UP000181790"/>
    </source>
</evidence>
<dbReference type="Proteomes" id="UP000181790">
    <property type="component" value="Unassembled WGS sequence"/>
</dbReference>
<reference evidence="1 2" key="1">
    <citation type="submission" date="2016-10" db="EMBL/GenBank/DDBJ databases">
        <title>Arsenicibacter rosenii gen. nov., sp. nov., an efficient arsenic-methylating bacterium isolated from an arsenic-contaminated paddy soil.</title>
        <authorList>
            <person name="Huang K."/>
        </authorList>
    </citation>
    <scope>NUCLEOTIDE SEQUENCE [LARGE SCALE GENOMIC DNA]</scope>
    <source>
        <strain evidence="1 2">SM-1</strain>
    </source>
</reference>
<gene>
    <name evidence="1" type="ORF">BLX24_22675</name>
</gene>
<sequence length="204" mass="23769">MTTDLEKAGQKWADKFDQVQRWWKDGTGSVTLPADLERQVKWWEWIYNKLHTGRYARDTELVQEILRKAEIDGQRVSQRTAYNYINDCRRFYGAISVTNIDFEKVMQVSELKDDIKKAKARNDFRSVAALRKLLVSILGLDQPTQAAEQKTVINILNYNPTQLGAKEIPEDKLNKLIKDIMAEDRRKEDELFDAFTDVSDKPAR</sequence>
<protein>
    <submittedName>
        <fullName evidence="1">Uncharacterized protein</fullName>
    </submittedName>
</protein>
<dbReference type="RefSeq" id="WP_071505509.1">
    <property type="nucleotide sequence ID" value="NZ_MORL01000018.1"/>
</dbReference>
<dbReference type="EMBL" id="MORL01000018">
    <property type="protein sequence ID" value="OIN56783.1"/>
    <property type="molecule type" value="Genomic_DNA"/>
</dbReference>